<proteinExistence type="predicted"/>
<dbReference type="RefSeq" id="XP_056574162.1">
    <property type="nucleotide sequence ID" value="XM_056728347.1"/>
</dbReference>
<dbReference type="EMBL" id="JAPZBT010000006">
    <property type="protein sequence ID" value="KAJ5356015.1"/>
    <property type="molecule type" value="Genomic_DNA"/>
</dbReference>
<feature type="compositionally biased region" description="Polar residues" evidence="1">
    <location>
        <begin position="8"/>
        <end position="50"/>
    </location>
</feature>
<dbReference type="Proteomes" id="UP001147752">
    <property type="component" value="Unassembled WGS sequence"/>
</dbReference>
<keyword evidence="3" id="KW-1185">Reference proteome</keyword>
<organism evidence="2 3">
    <name type="scientific">Penicillium concentricum</name>
    <dbReference type="NCBI Taxonomy" id="293559"/>
    <lineage>
        <taxon>Eukaryota</taxon>
        <taxon>Fungi</taxon>
        <taxon>Dikarya</taxon>
        <taxon>Ascomycota</taxon>
        <taxon>Pezizomycotina</taxon>
        <taxon>Eurotiomycetes</taxon>
        <taxon>Eurotiomycetidae</taxon>
        <taxon>Eurotiales</taxon>
        <taxon>Aspergillaceae</taxon>
        <taxon>Penicillium</taxon>
    </lineage>
</organism>
<comment type="caution">
    <text evidence="2">The sequence shown here is derived from an EMBL/GenBank/DDBJ whole genome shotgun (WGS) entry which is preliminary data.</text>
</comment>
<reference evidence="2" key="1">
    <citation type="submission" date="2022-12" db="EMBL/GenBank/DDBJ databases">
        <authorList>
            <person name="Petersen C."/>
        </authorList>
    </citation>
    <scope>NUCLEOTIDE SEQUENCE</scope>
    <source>
        <strain evidence="2">IBT 3081</strain>
    </source>
</reference>
<accession>A0A9W9R968</accession>
<feature type="region of interest" description="Disordered" evidence="1">
    <location>
        <begin position="1"/>
        <end position="50"/>
    </location>
</feature>
<name>A0A9W9R968_9EURO</name>
<evidence type="ECO:0000313" key="3">
    <source>
        <dbReference type="Proteomes" id="UP001147752"/>
    </source>
</evidence>
<reference evidence="2" key="2">
    <citation type="journal article" date="2023" name="IMA Fungus">
        <title>Comparative genomic study of the Penicillium genus elucidates a diverse pangenome and 15 lateral gene transfer events.</title>
        <authorList>
            <person name="Petersen C."/>
            <person name="Sorensen T."/>
            <person name="Nielsen M.R."/>
            <person name="Sondergaard T.E."/>
            <person name="Sorensen J.L."/>
            <person name="Fitzpatrick D.A."/>
            <person name="Frisvad J.C."/>
            <person name="Nielsen K.L."/>
        </authorList>
    </citation>
    <scope>NUCLEOTIDE SEQUENCE</scope>
    <source>
        <strain evidence="2">IBT 3081</strain>
    </source>
</reference>
<evidence type="ECO:0000313" key="2">
    <source>
        <dbReference type="EMBL" id="KAJ5356015.1"/>
    </source>
</evidence>
<sequence>MPGKKESGSTVTPTLQKNTIPSSMNPKSHTFPQSDPKQNPSLTSEKMTSSNYPRSWDLNVIFKLIKYHIDDEYLSLIEYAQTPLEQMIALSVKFKKSRLEDLQPRWERIQKLASKVEVQELFELWNALFTDCDGYLSGNARNQDAFWECVETAGYSSGNCFPLTSQHWIEIPDNVESRNYGDACAQPPSLIKRESIASQHWIQTTDTVNYGNGCARPRSPAKREFIDSPYYVSDCEPTVSIGHASLSPQPGSMADRGDQRGAVSGDDLDKW</sequence>
<dbReference type="GeneID" id="81467530"/>
<protein>
    <submittedName>
        <fullName evidence="2">Uncharacterized protein</fullName>
    </submittedName>
</protein>
<dbReference type="OrthoDB" id="3751233at2759"/>
<dbReference type="AlphaFoldDB" id="A0A9W9R968"/>
<gene>
    <name evidence="2" type="ORF">N7517_010624</name>
</gene>
<feature type="region of interest" description="Disordered" evidence="1">
    <location>
        <begin position="242"/>
        <end position="271"/>
    </location>
</feature>
<evidence type="ECO:0000256" key="1">
    <source>
        <dbReference type="SAM" id="MobiDB-lite"/>
    </source>
</evidence>